<accession>A0A5B7GR34</accession>
<organism evidence="1 2">
    <name type="scientific">Portunus trituberculatus</name>
    <name type="common">Swimming crab</name>
    <name type="synonym">Neptunus trituberculatus</name>
    <dbReference type="NCBI Taxonomy" id="210409"/>
    <lineage>
        <taxon>Eukaryota</taxon>
        <taxon>Metazoa</taxon>
        <taxon>Ecdysozoa</taxon>
        <taxon>Arthropoda</taxon>
        <taxon>Crustacea</taxon>
        <taxon>Multicrustacea</taxon>
        <taxon>Malacostraca</taxon>
        <taxon>Eumalacostraca</taxon>
        <taxon>Eucarida</taxon>
        <taxon>Decapoda</taxon>
        <taxon>Pleocyemata</taxon>
        <taxon>Brachyura</taxon>
        <taxon>Eubrachyura</taxon>
        <taxon>Portunoidea</taxon>
        <taxon>Portunidae</taxon>
        <taxon>Portuninae</taxon>
        <taxon>Portunus</taxon>
    </lineage>
</organism>
<comment type="caution">
    <text evidence="1">The sequence shown here is derived from an EMBL/GenBank/DDBJ whole genome shotgun (WGS) entry which is preliminary data.</text>
</comment>
<name>A0A5B7GR34_PORTR</name>
<dbReference type="Proteomes" id="UP000324222">
    <property type="component" value="Unassembled WGS sequence"/>
</dbReference>
<keyword evidence="2" id="KW-1185">Reference proteome</keyword>
<dbReference type="EMBL" id="VSRR010016732">
    <property type="protein sequence ID" value="MPC59637.1"/>
    <property type="molecule type" value="Genomic_DNA"/>
</dbReference>
<reference evidence="1 2" key="1">
    <citation type="submission" date="2019-05" db="EMBL/GenBank/DDBJ databases">
        <title>Another draft genome of Portunus trituberculatus and its Hox gene families provides insights of decapod evolution.</title>
        <authorList>
            <person name="Jeong J.-H."/>
            <person name="Song I."/>
            <person name="Kim S."/>
            <person name="Choi T."/>
            <person name="Kim D."/>
            <person name="Ryu S."/>
            <person name="Kim W."/>
        </authorList>
    </citation>
    <scope>NUCLEOTIDE SEQUENCE [LARGE SCALE GENOMIC DNA]</scope>
    <source>
        <tissue evidence="1">Muscle</tissue>
    </source>
</reference>
<dbReference type="AlphaFoldDB" id="A0A5B7GR34"/>
<sequence length="94" mass="10841">MFQEKQETESRPSRDATHNFYSLEVSPLFSQTDNVTANKPRLQPTALTTHYHSVNCHSYLILIIYKSLFSNLITASSAFTCDSHHCTLYRIMKL</sequence>
<proteinExistence type="predicted"/>
<gene>
    <name evidence="1" type="ORF">E2C01_053661</name>
</gene>
<evidence type="ECO:0000313" key="1">
    <source>
        <dbReference type="EMBL" id="MPC59637.1"/>
    </source>
</evidence>
<protein>
    <submittedName>
        <fullName evidence="1">Uncharacterized protein</fullName>
    </submittedName>
</protein>
<evidence type="ECO:0000313" key="2">
    <source>
        <dbReference type="Proteomes" id="UP000324222"/>
    </source>
</evidence>